<dbReference type="Gene3D" id="1.20.1280.50">
    <property type="match status" value="1"/>
</dbReference>
<dbReference type="EMBL" id="OU895880">
    <property type="protein sequence ID" value="CAH1735299.1"/>
    <property type="molecule type" value="Genomic_DNA"/>
</dbReference>
<dbReference type="SUPFAM" id="SSF81383">
    <property type="entry name" value="F-box domain"/>
    <property type="match status" value="2"/>
</dbReference>
<feature type="domain" description="F-box" evidence="1">
    <location>
        <begin position="173"/>
        <end position="214"/>
    </location>
</feature>
<dbReference type="Gene3D" id="3.80.10.10">
    <property type="entry name" value="Ribonuclease Inhibitor"/>
    <property type="match status" value="1"/>
</dbReference>
<evidence type="ECO:0000313" key="3">
    <source>
        <dbReference type="Proteomes" id="UP001153620"/>
    </source>
</evidence>
<dbReference type="InterPro" id="IPR032675">
    <property type="entry name" value="LRR_dom_sf"/>
</dbReference>
<name>A0A9P0JFA8_9DIPT</name>
<sequence length="677" mass="78997">MSRKSKSIRRVLPKSCGTINANVNRHESTFEKLSTELTELIFSHLDTNSIKSCLEVSKSLRNFIINSPKIMKNLKLHLAGNNWKSKAKFIKKYGKYIQHVDFECTDERYIYFMFMHLMPNVTKLSIDMSESHSNKQNQKMPKIFENISKVFSRRSQSSGMDGNTSEANPFNQLSPELIELILTNLDVNSLKACLHVSIIFRDVIIRSSKCMNKIPVKITNDNWKSMVPFLNRDYGPQFRNVEFHCFNGCFMFYRLLIFMPNITKLKITMTTRLCGNPKDQGESDAAVVEELTRSLTCKVERIFQEFKLTKLENLEISFFKFDPTTILNELLCCKNVKKFHFHCTAKDQYCDKVLRSFLQQQKHLKHLELEVAQIENIFMDGLMNFELTTLKIVTTHDIDNDYSNLNRFLLTQSDCLEELRTFPRKFENIIIGGILSLKNLKKLTTHGLLPCFKIQEPLDPSIFSNLTYYRFSQKNKNENFDEFDLTCLPNLKCLNVQFGSNFVIVGTDPIVEVTANPLRNLTNLKEFHIDSHDQGLLKFLASSNLESLVIPYDDDFYDIETSIEMTKNLPNLHHLTIMDIKYEKFFKFVIENYENLVKVMKNNNHGLKTLELHFSLNDVLKLIITNGEVTKAIGSYTVSDHFMYKNQKLLKKKFKNFNLSMATDDEYNEKYELLHFY</sequence>
<dbReference type="Pfam" id="PF00646">
    <property type="entry name" value="F-box"/>
    <property type="match status" value="1"/>
</dbReference>
<protein>
    <recommendedName>
        <fullName evidence="1">F-box domain-containing protein</fullName>
    </recommendedName>
</protein>
<keyword evidence="3" id="KW-1185">Reference proteome</keyword>
<reference evidence="2" key="1">
    <citation type="submission" date="2022-01" db="EMBL/GenBank/DDBJ databases">
        <authorList>
            <person name="King R."/>
        </authorList>
    </citation>
    <scope>NUCLEOTIDE SEQUENCE</scope>
</reference>
<reference evidence="2" key="2">
    <citation type="submission" date="2022-10" db="EMBL/GenBank/DDBJ databases">
        <authorList>
            <consortium name="ENA_rothamsted_submissions"/>
            <consortium name="culmorum"/>
            <person name="King R."/>
        </authorList>
    </citation>
    <scope>NUCLEOTIDE SEQUENCE</scope>
</reference>
<feature type="domain" description="F-box" evidence="1">
    <location>
        <begin position="33"/>
        <end position="74"/>
    </location>
</feature>
<dbReference type="SMART" id="SM00256">
    <property type="entry name" value="FBOX"/>
    <property type="match status" value="2"/>
</dbReference>
<dbReference type="Proteomes" id="UP001153620">
    <property type="component" value="Chromosome 4"/>
</dbReference>
<proteinExistence type="predicted"/>
<gene>
    <name evidence="2" type="ORF">CHIRRI_LOCUS14576</name>
</gene>
<dbReference type="InterPro" id="IPR001810">
    <property type="entry name" value="F-box_dom"/>
</dbReference>
<accession>A0A9P0JFA8</accession>
<evidence type="ECO:0000313" key="2">
    <source>
        <dbReference type="EMBL" id="CAH1735299.1"/>
    </source>
</evidence>
<dbReference type="OrthoDB" id="2121828at2759"/>
<organism evidence="2 3">
    <name type="scientific">Chironomus riparius</name>
    <dbReference type="NCBI Taxonomy" id="315576"/>
    <lineage>
        <taxon>Eukaryota</taxon>
        <taxon>Metazoa</taxon>
        <taxon>Ecdysozoa</taxon>
        <taxon>Arthropoda</taxon>
        <taxon>Hexapoda</taxon>
        <taxon>Insecta</taxon>
        <taxon>Pterygota</taxon>
        <taxon>Neoptera</taxon>
        <taxon>Endopterygota</taxon>
        <taxon>Diptera</taxon>
        <taxon>Nematocera</taxon>
        <taxon>Chironomoidea</taxon>
        <taxon>Chironomidae</taxon>
        <taxon>Chironominae</taxon>
        <taxon>Chironomus</taxon>
    </lineage>
</organism>
<dbReference type="AlphaFoldDB" id="A0A9P0JFA8"/>
<dbReference type="InterPro" id="IPR036047">
    <property type="entry name" value="F-box-like_dom_sf"/>
</dbReference>
<evidence type="ECO:0000259" key="1">
    <source>
        <dbReference type="SMART" id="SM00256"/>
    </source>
</evidence>